<protein>
    <submittedName>
        <fullName evidence="1">Uncharacterized protein</fullName>
    </submittedName>
</protein>
<dbReference type="Proteomes" id="UP001229421">
    <property type="component" value="Unassembled WGS sequence"/>
</dbReference>
<keyword evidence="2" id="KW-1185">Reference proteome</keyword>
<gene>
    <name evidence="1" type="ORF">QVD17_05501</name>
</gene>
<sequence>MEFDYRASFDPNQSRVVYKWCGGRSHLLHVFGLCGRLRTDYSLPENLSGHLLRPKSLIKNYSPSRNTKIESDLIIIIHISSSRSLSKACSDNAAGVVSSTTSGESRFERRFSTISSR</sequence>
<evidence type="ECO:0000313" key="1">
    <source>
        <dbReference type="EMBL" id="KAK1439681.1"/>
    </source>
</evidence>
<proteinExistence type="predicted"/>
<comment type="caution">
    <text evidence="1">The sequence shown here is derived from an EMBL/GenBank/DDBJ whole genome shotgun (WGS) entry which is preliminary data.</text>
</comment>
<evidence type="ECO:0000313" key="2">
    <source>
        <dbReference type="Proteomes" id="UP001229421"/>
    </source>
</evidence>
<dbReference type="EMBL" id="JAUHHV010000001">
    <property type="protein sequence ID" value="KAK1439681.1"/>
    <property type="molecule type" value="Genomic_DNA"/>
</dbReference>
<accession>A0AAD8PBJ0</accession>
<reference evidence="1" key="1">
    <citation type="journal article" date="2023" name="bioRxiv">
        <title>Improved chromosome-level genome assembly for marigold (Tagetes erecta).</title>
        <authorList>
            <person name="Jiang F."/>
            <person name="Yuan L."/>
            <person name="Wang S."/>
            <person name="Wang H."/>
            <person name="Xu D."/>
            <person name="Wang A."/>
            <person name="Fan W."/>
        </authorList>
    </citation>
    <scope>NUCLEOTIDE SEQUENCE</scope>
    <source>
        <strain evidence="1">WSJ</strain>
        <tissue evidence="1">Leaf</tissue>
    </source>
</reference>
<dbReference type="AlphaFoldDB" id="A0AAD8PBJ0"/>
<organism evidence="1 2">
    <name type="scientific">Tagetes erecta</name>
    <name type="common">African marigold</name>
    <dbReference type="NCBI Taxonomy" id="13708"/>
    <lineage>
        <taxon>Eukaryota</taxon>
        <taxon>Viridiplantae</taxon>
        <taxon>Streptophyta</taxon>
        <taxon>Embryophyta</taxon>
        <taxon>Tracheophyta</taxon>
        <taxon>Spermatophyta</taxon>
        <taxon>Magnoliopsida</taxon>
        <taxon>eudicotyledons</taxon>
        <taxon>Gunneridae</taxon>
        <taxon>Pentapetalae</taxon>
        <taxon>asterids</taxon>
        <taxon>campanulids</taxon>
        <taxon>Asterales</taxon>
        <taxon>Asteraceae</taxon>
        <taxon>Asteroideae</taxon>
        <taxon>Heliantheae alliance</taxon>
        <taxon>Tageteae</taxon>
        <taxon>Tagetes</taxon>
    </lineage>
</organism>
<name>A0AAD8PBJ0_TARER</name>